<reference evidence="9" key="1">
    <citation type="submission" date="2021-06" db="EMBL/GenBank/DDBJ databases">
        <authorList>
            <person name="Hodson N. C."/>
            <person name="Mongue J. A."/>
            <person name="Jaron S. K."/>
        </authorList>
    </citation>
    <scope>NUCLEOTIDE SEQUENCE</scope>
</reference>
<keyword evidence="4" id="KW-0539">Nucleus</keyword>
<evidence type="ECO:0000259" key="7">
    <source>
        <dbReference type="Pfam" id="PF03177"/>
    </source>
</evidence>
<dbReference type="InterPro" id="IPR014908">
    <property type="entry name" value="Nucleoporin_Nup133/Nup155_N"/>
</dbReference>
<dbReference type="GO" id="GO:0017056">
    <property type="term" value="F:structural constituent of nuclear pore"/>
    <property type="evidence" value="ECO:0007669"/>
    <property type="project" value="InterPro"/>
</dbReference>
<dbReference type="InterPro" id="IPR004870">
    <property type="entry name" value="Nucleoporin_Nup155"/>
</dbReference>
<feature type="compositionally biased region" description="Polar residues" evidence="6">
    <location>
        <begin position="619"/>
        <end position="636"/>
    </location>
</feature>
<dbReference type="GO" id="GO:0044611">
    <property type="term" value="C:nuclear pore inner ring"/>
    <property type="evidence" value="ECO:0007669"/>
    <property type="project" value="TreeGrafter"/>
</dbReference>
<feature type="domain" description="Nucleoporin Nup133/Nup155-like N-terminal" evidence="8">
    <location>
        <begin position="70"/>
        <end position="487"/>
    </location>
</feature>
<evidence type="ECO:0000256" key="5">
    <source>
        <dbReference type="SAM" id="Coils"/>
    </source>
</evidence>
<dbReference type="FunFam" id="1.25.40.440:FF:000001">
    <property type="entry name" value="Nuclear pore complex subunit"/>
    <property type="match status" value="1"/>
</dbReference>
<evidence type="ECO:0008006" key="11">
    <source>
        <dbReference type="Google" id="ProtNLM"/>
    </source>
</evidence>
<feature type="region of interest" description="Disordered" evidence="6">
    <location>
        <begin position="668"/>
        <end position="687"/>
    </location>
</feature>
<dbReference type="Pfam" id="PF08801">
    <property type="entry name" value="Nucleoporin_N"/>
    <property type="match status" value="1"/>
</dbReference>
<dbReference type="Pfam" id="PF03177">
    <property type="entry name" value="Nucleoporin_C"/>
    <property type="match status" value="1"/>
</dbReference>
<feature type="coiled-coil region" evidence="5">
    <location>
        <begin position="1135"/>
        <end position="1162"/>
    </location>
</feature>
<feature type="domain" description="Nucleoporin Nup133/Nup155-like C-terminal" evidence="7">
    <location>
        <begin position="690"/>
        <end position="1388"/>
    </location>
</feature>
<dbReference type="PANTHER" id="PTHR10350:SF6">
    <property type="entry name" value="NUCLEAR PORE COMPLEX PROTEIN NUP155"/>
    <property type="match status" value="1"/>
</dbReference>
<feature type="region of interest" description="Disordered" evidence="6">
    <location>
        <begin position="563"/>
        <end position="582"/>
    </location>
</feature>
<dbReference type="GO" id="GO:0000972">
    <property type="term" value="P:transcription-dependent tethering of RNA polymerase II gene DNA at nuclear periphery"/>
    <property type="evidence" value="ECO:0007669"/>
    <property type="project" value="TreeGrafter"/>
</dbReference>
<name>A0A8J2P9C8_9HEXA</name>
<evidence type="ECO:0000256" key="6">
    <source>
        <dbReference type="SAM" id="MobiDB-lite"/>
    </source>
</evidence>
<dbReference type="GO" id="GO:0006405">
    <property type="term" value="P:RNA export from nucleus"/>
    <property type="evidence" value="ECO:0007669"/>
    <property type="project" value="TreeGrafter"/>
</dbReference>
<keyword evidence="10" id="KW-1185">Reference proteome</keyword>
<sequence>MTPRPGTVPGGSEVDPVEFASRFVDQMANKDLKYTTLYNCLLGSEESNPISGFLDHDYPPVFERGLMPKDVFTTVHTAPIPSELQELLNQPDVDSVQMGLFPEIYRAWMTIDSDLYLWDFRDGSDLSFYDGLKESIITMALVPVRPRVFRPSIQHLLCVSTISSIVVLGFITTQGSSSENPVLELVSQPIFVISTDEVRFPVIAGADTGRIFLGALDGTLHEIAYQSERGWISDRCWKTNLTRSIFSSILPKFLTSSNPDSIAQIVADNARKLLFTRSSSGAVVAYDLGHDGQTFRSVGSLSFDTIVSNVMKISRNTLEPNFVRKIISIGVIEYGELNLVAVTDSGCRIYFSCYSPPQSVNRGPNVRPQVFNLVHVRMPPGYCPTSGTRKPPFGHSAYISHGVYTFVTKASQDQDATWFIVPLMYPSQHCAEVCSVHMLPGYVRDITAIPLQTTNGLDLNKSQLPDVVTQHLAWSRQIVVLTPNGTVVFRQSKPFELLRDLLIERKGPENIKGHFELCASREQPLANVVLLASHPYNHLEPGIYDLATKAFFMYGSISESNQQSRPNISPAGAGTFDAHHATFPGGMHDSTIVFNPNVVSTPNRDRERFASFQDAFGASSPQSPIPGTSFSSPLGQQFNVTGVPNQQSFYPGAQQPQYASQFQQTGVPQQFHPGAYQPSPQQDMYSPYTPRHDALYLVVARILLPFWHQQLIKVSNPEGPNAVKLITPNINGDEVGYAITFLGSVLTFINNNPSLYISRVNVTPTSMNTPDARRALNQEQEKNSIAALRNFLSLTLEVLGMWKLLCEHQFHIVLHGVDDRLHNSTMKELVVNGYSTVAIIINALVSKYLGDNAAVDAISIRLREVCPTLFKNEDAIGSKVAEILAKVKIISDRRDREGMLQEALHLCEEICGHGRINIRNFCKQFAELGFPQGAVRLCLSSAQASDPNQLALMTLRNSNDSTALQAYQKRLEIYKIVLDILDGFISTAATRQSPLLKQAQPPSDDQLSPEKAKEYADVMIRAVLSSEDEPFHIALYNWLMDRKLFDRLLEIKHPYLDSFLQRAADSVVSGQWPSDVPNPNDTRVLDLLWRHHEMNHNYLAAAQILSKLSESTTTNLNLYQRMEYLSRAIICCKSCNSQGELLEQLEAKLEVARIQKMILEWVNMKLQSQVGGTVGAGGEDGSHVIEAKTLQDLAGRLNAQLYNITTLYGDYATPLKLHDIRLEIFYSAGHAEKQLIESLWADIVEAELQASERHSLESQMEIIRRKLVSMGRKFKNAPAFFPVEYLVEHLETMKPAENADPGWVFKTMLDVGIPYTELLLVYERLWRKLISRQAAGTASVDIQIANVIVMMIGVFVNDSINFQLNFMQRAELIEKCKDLVAQMIVEFSSRFEASAKEIAQKLTLIKDRLDRLQR</sequence>
<proteinExistence type="inferred from homology"/>
<dbReference type="PANTHER" id="PTHR10350">
    <property type="entry name" value="NUCLEAR PORE COMPLEX PROTEIN NUP155"/>
    <property type="match status" value="1"/>
</dbReference>
<gene>
    <name evidence="9" type="ORF">AFUS01_LOCUS25045</name>
</gene>
<evidence type="ECO:0000256" key="2">
    <source>
        <dbReference type="ARBA" id="ARBA00007373"/>
    </source>
</evidence>
<organism evidence="9 10">
    <name type="scientific">Allacma fusca</name>
    <dbReference type="NCBI Taxonomy" id="39272"/>
    <lineage>
        <taxon>Eukaryota</taxon>
        <taxon>Metazoa</taxon>
        <taxon>Ecdysozoa</taxon>
        <taxon>Arthropoda</taxon>
        <taxon>Hexapoda</taxon>
        <taxon>Collembola</taxon>
        <taxon>Symphypleona</taxon>
        <taxon>Sminthuridae</taxon>
        <taxon>Allacma</taxon>
    </lineage>
</organism>
<protein>
    <recommendedName>
        <fullName evidence="11">Nuclear pore complex protein Nup155</fullName>
    </recommendedName>
</protein>
<comment type="subcellular location">
    <subcellularLocation>
        <location evidence="1">Nucleus</location>
    </subcellularLocation>
</comment>
<evidence type="ECO:0000256" key="3">
    <source>
        <dbReference type="ARBA" id="ARBA00022448"/>
    </source>
</evidence>
<comment type="similarity">
    <text evidence="2">Belongs to the non-repetitive/WGA-negative nucleoporin family.</text>
</comment>
<dbReference type="InterPro" id="IPR007187">
    <property type="entry name" value="Nucleoporin_Nup133/Nup155_C"/>
</dbReference>
<evidence type="ECO:0000259" key="8">
    <source>
        <dbReference type="Pfam" id="PF08801"/>
    </source>
</evidence>
<evidence type="ECO:0000256" key="4">
    <source>
        <dbReference type="ARBA" id="ARBA00023242"/>
    </source>
</evidence>
<accession>A0A8J2P9C8</accession>
<dbReference type="OrthoDB" id="338970at2759"/>
<evidence type="ECO:0000256" key="1">
    <source>
        <dbReference type="ARBA" id="ARBA00004123"/>
    </source>
</evidence>
<dbReference type="GO" id="GO:0036228">
    <property type="term" value="P:protein localization to nuclear inner membrane"/>
    <property type="evidence" value="ECO:0007669"/>
    <property type="project" value="TreeGrafter"/>
</dbReference>
<keyword evidence="3" id="KW-0813">Transport</keyword>
<dbReference type="Proteomes" id="UP000708208">
    <property type="component" value="Unassembled WGS sequence"/>
</dbReference>
<dbReference type="EMBL" id="CAJVCH010318988">
    <property type="protein sequence ID" value="CAG7786478.1"/>
    <property type="molecule type" value="Genomic_DNA"/>
</dbReference>
<dbReference type="GO" id="GO:0006606">
    <property type="term" value="P:protein import into nucleus"/>
    <property type="evidence" value="ECO:0007669"/>
    <property type="project" value="TreeGrafter"/>
</dbReference>
<comment type="caution">
    <text evidence="9">The sequence shown here is derived from an EMBL/GenBank/DDBJ whole genome shotgun (WGS) entry which is preliminary data.</text>
</comment>
<feature type="region of interest" description="Disordered" evidence="6">
    <location>
        <begin position="616"/>
        <end position="636"/>
    </location>
</feature>
<evidence type="ECO:0000313" key="9">
    <source>
        <dbReference type="EMBL" id="CAG7786478.1"/>
    </source>
</evidence>
<keyword evidence="5" id="KW-0175">Coiled coil</keyword>
<evidence type="ECO:0000313" key="10">
    <source>
        <dbReference type="Proteomes" id="UP000708208"/>
    </source>
</evidence>